<comment type="caution">
    <text evidence="2">The sequence shown here is derived from an EMBL/GenBank/DDBJ whole genome shotgun (WGS) entry which is preliminary data.</text>
</comment>
<dbReference type="InterPro" id="IPR014729">
    <property type="entry name" value="Rossmann-like_a/b/a_fold"/>
</dbReference>
<dbReference type="Proteomes" id="UP001500194">
    <property type="component" value="Unassembled WGS sequence"/>
</dbReference>
<gene>
    <name evidence="2" type="ORF">GCM10009019_22820</name>
</gene>
<sequence length="142" mass="15653">MTFLVAYDDSELSRTALDRAVEFAGEREVVAVTAIPRSPAYARANDWLDADEAFDMDAIEERLRDRVHERQPDVSFEPVRLESAPPLATIGLAVRKAARRFDADVVFVGSRSAGRLVTNLVSVGQNVATDAGYDVHIVRHPS</sequence>
<dbReference type="CDD" id="cd00293">
    <property type="entry name" value="USP-like"/>
    <property type="match status" value="1"/>
</dbReference>
<dbReference type="EMBL" id="BAAADU010000002">
    <property type="protein sequence ID" value="GAA0657966.1"/>
    <property type="molecule type" value="Genomic_DNA"/>
</dbReference>
<dbReference type="SUPFAM" id="SSF52402">
    <property type="entry name" value="Adenine nucleotide alpha hydrolases-like"/>
    <property type="match status" value="1"/>
</dbReference>
<dbReference type="InterPro" id="IPR006016">
    <property type="entry name" value="UspA"/>
</dbReference>
<evidence type="ECO:0000259" key="1">
    <source>
        <dbReference type="Pfam" id="PF00582"/>
    </source>
</evidence>
<dbReference type="GeneID" id="68573037"/>
<evidence type="ECO:0000313" key="2">
    <source>
        <dbReference type="EMBL" id="GAA0657966.1"/>
    </source>
</evidence>
<feature type="domain" description="UspA" evidence="1">
    <location>
        <begin position="2"/>
        <end position="139"/>
    </location>
</feature>
<evidence type="ECO:0000313" key="3">
    <source>
        <dbReference type="Proteomes" id="UP001500194"/>
    </source>
</evidence>
<protein>
    <submittedName>
        <fullName evidence="2">Universal stress protein</fullName>
    </submittedName>
</protein>
<reference evidence="2 3" key="1">
    <citation type="journal article" date="2019" name="Int. J. Syst. Evol. Microbiol.">
        <title>The Global Catalogue of Microorganisms (GCM) 10K type strain sequencing project: providing services to taxonomists for standard genome sequencing and annotation.</title>
        <authorList>
            <consortium name="The Broad Institute Genomics Platform"/>
            <consortium name="The Broad Institute Genome Sequencing Center for Infectious Disease"/>
            <person name="Wu L."/>
            <person name="Ma J."/>
        </authorList>
    </citation>
    <scope>NUCLEOTIDE SEQUENCE [LARGE SCALE GENOMIC DNA]</scope>
    <source>
        <strain evidence="2 3">JCM 16327</strain>
    </source>
</reference>
<proteinExistence type="predicted"/>
<dbReference type="AlphaFoldDB" id="A0AAV3T3L7"/>
<name>A0AAV3T3L7_9EURY</name>
<dbReference type="Gene3D" id="3.40.50.620">
    <property type="entry name" value="HUPs"/>
    <property type="match status" value="1"/>
</dbReference>
<keyword evidence="3" id="KW-1185">Reference proteome</keyword>
<dbReference type="RefSeq" id="WP_227259631.1">
    <property type="nucleotide sequence ID" value="NZ_BAAADU010000002.1"/>
</dbReference>
<dbReference type="Pfam" id="PF00582">
    <property type="entry name" value="Usp"/>
    <property type="match status" value="1"/>
</dbReference>
<accession>A0AAV3T3L7</accession>
<organism evidence="2 3">
    <name type="scientific">Salarchaeum japonicum</name>
    <dbReference type="NCBI Taxonomy" id="555573"/>
    <lineage>
        <taxon>Archaea</taxon>
        <taxon>Methanobacteriati</taxon>
        <taxon>Methanobacteriota</taxon>
        <taxon>Stenosarchaea group</taxon>
        <taxon>Halobacteria</taxon>
        <taxon>Halobacteriales</taxon>
        <taxon>Halobacteriaceae</taxon>
    </lineage>
</organism>